<dbReference type="KEGG" id="ipo:Ilyop_0215"/>
<accession>E3H932</accession>
<dbReference type="CDD" id="cd06971">
    <property type="entry name" value="PgpA"/>
    <property type="match status" value="1"/>
</dbReference>
<feature type="transmembrane region" description="Helical" evidence="1">
    <location>
        <begin position="90"/>
        <end position="119"/>
    </location>
</feature>
<dbReference type="InterPro" id="IPR007686">
    <property type="entry name" value="YutG/PgpA"/>
</dbReference>
<organism evidence="3 4">
    <name type="scientific">Ilyobacter polytropus (strain ATCC 51220 / DSM 2926 / LMG 16218 / CuHBu1)</name>
    <dbReference type="NCBI Taxonomy" id="572544"/>
    <lineage>
        <taxon>Bacteria</taxon>
        <taxon>Fusobacteriati</taxon>
        <taxon>Fusobacteriota</taxon>
        <taxon>Fusobacteriia</taxon>
        <taxon>Fusobacteriales</taxon>
        <taxon>Fusobacteriaceae</taxon>
        <taxon>Ilyobacter</taxon>
    </lineage>
</organism>
<dbReference type="InterPro" id="IPR026037">
    <property type="entry name" value="PgpA"/>
</dbReference>
<dbReference type="GO" id="GO:0006629">
    <property type="term" value="P:lipid metabolic process"/>
    <property type="evidence" value="ECO:0007669"/>
    <property type="project" value="InterPro"/>
</dbReference>
<evidence type="ECO:0000313" key="3">
    <source>
        <dbReference type="EMBL" id="ADO82004.1"/>
    </source>
</evidence>
<dbReference type="RefSeq" id="WP_013386675.1">
    <property type="nucleotide sequence ID" value="NC_014632.1"/>
</dbReference>
<keyword evidence="1" id="KW-0472">Membrane</keyword>
<keyword evidence="3" id="KW-0378">Hydrolase</keyword>
<proteinExistence type="predicted"/>
<name>E3H932_ILYPC</name>
<reference evidence="3 4" key="1">
    <citation type="journal article" date="2010" name="Stand. Genomic Sci.">
        <title>Complete genome sequence of Ilyobacter polytropus type strain (CuHbu1).</title>
        <authorList>
            <person name="Sikorski J."/>
            <person name="Chertkov O."/>
            <person name="Lapidus A."/>
            <person name="Nolan M."/>
            <person name="Lucas S."/>
            <person name="Del Rio T.G."/>
            <person name="Tice H."/>
            <person name="Cheng J.F."/>
            <person name="Tapia R."/>
            <person name="Han C."/>
            <person name="Goodwin L."/>
            <person name="Pitluck S."/>
            <person name="Liolios K."/>
            <person name="Ivanova N."/>
            <person name="Mavromatis K."/>
            <person name="Mikhailova N."/>
            <person name="Pati A."/>
            <person name="Chen A."/>
            <person name="Palaniappan K."/>
            <person name="Land M."/>
            <person name="Hauser L."/>
            <person name="Chang Y.J."/>
            <person name="Jeffries C.D."/>
            <person name="Brambilla E."/>
            <person name="Yasawong M."/>
            <person name="Rohde M."/>
            <person name="Pukall R."/>
            <person name="Spring S."/>
            <person name="Goker M."/>
            <person name="Woyke T."/>
            <person name="Bristow J."/>
            <person name="Eisen J.A."/>
            <person name="Markowitz V."/>
            <person name="Hugenholtz P."/>
            <person name="Kyrpides N.C."/>
            <person name="Klenk H.P."/>
        </authorList>
    </citation>
    <scope>NUCLEOTIDE SEQUENCE [LARGE SCALE GENOMIC DNA]</scope>
    <source>
        <strain evidence="4">ATCC 51220 / DSM 2926 / LMG 16218 / CuHBu1</strain>
    </source>
</reference>
<protein>
    <submittedName>
        <fullName evidence="3">Phosphatidylglycerophosphatase</fullName>
        <ecNumber evidence="3">3.1.3.27</ecNumber>
    </submittedName>
</protein>
<sequence length="165" mass="18506">MKKKTVKNLATCFGLGDLPKAPGTFGTLGGIPIFIGLTFIRRFFPNNMVYNSFYFMFLITLFAVAVYVSDICEREIYREKDPQNVVIDEVLGFLTTLFLVNPVGVVQNIGAIFLGFVIFRILDITKIGPIYKSQMFGHGVGVVLDDFLAGIIGNFIMVCIWSFFF</sequence>
<dbReference type="PANTHER" id="PTHR36305">
    <property type="entry name" value="PHOSPHATIDYLGLYCEROPHOSPHATASE A"/>
    <property type="match status" value="1"/>
</dbReference>
<dbReference type="Proteomes" id="UP000006875">
    <property type="component" value="Chromosome"/>
</dbReference>
<feature type="transmembrane region" description="Helical" evidence="1">
    <location>
        <begin position="140"/>
        <end position="164"/>
    </location>
</feature>
<dbReference type="GO" id="GO:0008962">
    <property type="term" value="F:phosphatidylglycerophosphatase activity"/>
    <property type="evidence" value="ECO:0007669"/>
    <property type="project" value="UniProtKB-EC"/>
</dbReference>
<dbReference type="HOGENOM" id="CLU_103734_1_2_0"/>
<keyword evidence="1" id="KW-1133">Transmembrane helix</keyword>
<dbReference type="SUPFAM" id="SSF101307">
    <property type="entry name" value="YutG-like"/>
    <property type="match status" value="1"/>
</dbReference>
<feature type="domain" description="YutG/PgpA" evidence="2">
    <location>
        <begin position="9"/>
        <end position="160"/>
    </location>
</feature>
<keyword evidence="1" id="KW-0812">Transmembrane</keyword>
<gene>
    <name evidence="3" type="ordered locus">Ilyop_0215</name>
</gene>
<dbReference type="InterPro" id="IPR036681">
    <property type="entry name" value="PgpA-like_sf"/>
</dbReference>
<evidence type="ECO:0000256" key="1">
    <source>
        <dbReference type="SAM" id="Phobius"/>
    </source>
</evidence>
<evidence type="ECO:0000313" key="4">
    <source>
        <dbReference type="Proteomes" id="UP000006875"/>
    </source>
</evidence>
<dbReference type="eggNOG" id="COG1267">
    <property type="taxonomic scope" value="Bacteria"/>
</dbReference>
<dbReference type="STRING" id="572544.Ilyop_0215"/>
<dbReference type="EMBL" id="CP002281">
    <property type="protein sequence ID" value="ADO82004.1"/>
    <property type="molecule type" value="Genomic_DNA"/>
</dbReference>
<dbReference type="EC" id="3.1.3.27" evidence="3"/>
<evidence type="ECO:0000259" key="2">
    <source>
        <dbReference type="Pfam" id="PF04608"/>
    </source>
</evidence>
<dbReference type="PIRSF" id="PIRSF006162">
    <property type="entry name" value="PgpA"/>
    <property type="match status" value="1"/>
</dbReference>
<keyword evidence="4" id="KW-1185">Reference proteome</keyword>
<dbReference type="PANTHER" id="PTHR36305:SF1">
    <property type="entry name" value="PHOSPHATIDYLGLYCEROPHOSPHATASE A"/>
    <property type="match status" value="1"/>
</dbReference>
<dbReference type="Pfam" id="PF04608">
    <property type="entry name" value="PgpA"/>
    <property type="match status" value="1"/>
</dbReference>
<feature type="transmembrane region" description="Helical" evidence="1">
    <location>
        <begin position="52"/>
        <end position="70"/>
    </location>
</feature>
<feature type="transmembrane region" description="Helical" evidence="1">
    <location>
        <begin position="23"/>
        <end position="40"/>
    </location>
</feature>
<dbReference type="OrthoDB" id="9804091at2"/>
<dbReference type="AlphaFoldDB" id="E3H932"/>